<reference evidence="1 2" key="1">
    <citation type="journal article" date="2021" name="BMC Genomics">
        <title>Datura genome reveals duplications of psychoactive alkaloid biosynthetic genes and high mutation rate following tissue culture.</title>
        <authorList>
            <person name="Rajewski A."/>
            <person name="Carter-House D."/>
            <person name="Stajich J."/>
            <person name="Litt A."/>
        </authorList>
    </citation>
    <scope>NUCLEOTIDE SEQUENCE [LARGE SCALE GENOMIC DNA]</scope>
    <source>
        <strain evidence="1">AR-01</strain>
    </source>
</reference>
<gene>
    <name evidence="1" type="ORF">HAX54_025433</name>
</gene>
<protein>
    <submittedName>
        <fullName evidence="1">Uncharacterized protein</fullName>
    </submittedName>
</protein>
<dbReference type="Proteomes" id="UP000823775">
    <property type="component" value="Unassembled WGS sequence"/>
</dbReference>
<keyword evidence="2" id="KW-1185">Reference proteome</keyword>
<organism evidence="1 2">
    <name type="scientific">Datura stramonium</name>
    <name type="common">Jimsonweed</name>
    <name type="synonym">Common thornapple</name>
    <dbReference type="NCBI Taxonomy" id="4076"/>
    <lineage>
        <taxon>Eukaryota</taxon>
        <taxon>Viridiplantae</taxon>
        <taxon>Streptophyta</taxon>
        <taxon>Embryophyta</taxon>
        <taxon>Tracheophyta</taxon>
        <taxon>Spermatophyta</taxon>
        <taxon>Magnoliopsida</taxon>
        <taxon>eudicotyledons</taxon>
        <taxon>Gunneridae</taxon>
        <taxon>Pentapetalae</taxon>
        <taxon>asterids</taxon>
        <taxon>lamiids</taxon>
        <taxon>Solanales</taxon>
        <taxon>Solanaceae</taxon>
        <taxon>Solanoideae</taxon>
        <taxon>Datureae</taxon>
        <taxon>Datura</taxon>
    </lineage>
</organism>
<name>A0ABS8S728_DATST</name>
<accession>A0ABS8S728</accession>
<evidence type="ECO:0000313" key="2">
    <source>
        <dbReference type="Proteomes" id="UP000823775"/>
    </source>
</evidence>
<dbReference type="EMBL" id="JACEIK010000309">
    <property type="protein sequence ID" value="MCD7454633.1"/>
    <property type="molecule type" value="Genomic_DNA"/>
</dbReference>
<feature type="non-terminal residue" evidence="1">
    <location>
        <position position="1"/>
    </location>
</feature>
<evidence type="ECO:0000313" key="1">
    <source>
        <dbReference type="EMBL" id="MCD7454633.1"/>
    </source>
</evidence>
<proteinExistence type="predicted"/>
<sequence>KLIGVEEAAVDLDHNSVETGYRERRVVSSGGWKAKEMKSKRDGKERKGCDVVGLRGSGLPALMVVFWVVAARESTTAVAGGCGEGRGWRQSKLAGGGLLVSGRVASHREGGDKEAVVGLGSEKRNECPRVWGVEDYLRKIG</sequence>
<comment type="caution">
    <text evidence="1">The sequence shown here is derived from an EMBL/GenBank/DDBJ whole genome shotgun (WGS) entry which is preliminary data.</text>
</comment>